<keyword evidence="1" id="KW-0175">Coiled coil</keyword>
<comment type="caution">
    <text evidence="2">The sequence shown here is derived from an EMBL/GenBank/DDBJ whole genome shotgun (WGS) entry which is preliminary data.</text>
</comment>
<sequence length="202" mass="23143">MCNDNDETGMHIVRDCPRSKALWVRYGFSRDAWQWVQESTNGVMGGKFLAVIWWAWRWRNMEVLGTEDWNLEQVDFRINALLSDLQCGMPGSDQESCLVREVSWIKPPLHYVKRDWEVSISHVLREVNGCVDVLAKMGVVGGLPLVIYDPPIGIMQTLARDTAVHKNQPSTMLPEKEEVLNAAISRVDVLEQELQATKKRIH</sequence>
<proteinExistence type="predicted"/>
<evidence type="ECO:0000313" key="2">
    <source>
        <dbReference type="EMBL" id="KAK7260606.1"/>
    </source>
</evidence>
<name>A0AAN9I519_CROPI</name>
<dbReference type="AlphaFoldDB" id="A0AAN9I519"/>
<dbReference type="Proteomes" id="UP001372338">
    <property type="component" value="Unassembled WGS sequence"/>
</dbReference>
<evidence type="ECO:0000256" key="1">
    <source>
        <dbReference type="SAM" id="Coils"/>
    </source>
</evidence>
<evidence type="ECO:0000313" key="3">
    <source>
        <dbReference type="Proteomes" id="UP001372338"/>
    </source>
</evidence>
<gene>
    <name evidence="2" type="ORF">RIF29_26801</name>
</gene>
<organism evidence="2 3">
    <name type="scientific">Crotalaria pallida</name>
    <name type="common">Smooth rattlebox</name>
    <name type="synonym">Crotalaria striata</name>
    <dbReference type="NCBI Taxonomy" id="3830"/>
    <lineage>
        <taxon>Eukaryota</taxon>
        <taxon>Viridiplantae</taxon>
        <taxon>Streptophyta</taxon>
        <taxon>Embryophyta</taxon>
        <taxon>Tracheophyta</taxon>
        <taxon>Spermatophyta</taxon>
        <taxon>Magnoliopsida</taxon>
        <taxon>eudicotyledons</taxon>
        <taxon>Gunneridae</taxon>
        <taxon>Pentapetalae</taxon>
        <taxon>rosids</taxon>
        <taxon>fabids</taxon>
        <taxon>Fabales</taxon>
        <taxon>Fabaceae</taxon>
        <taxon>Papilionoideae</taxon>
        <taxon>50 kb inversion clade</taxon>
        <taxon>genistoids sensu lato</taxon>
        <taxon>core genistoids</taxon>
        <taxon>Crotalarieae</taxon>
        <taxon>Crotalaria</taxon>
    </lineage>
</organism>
<feature type="coiled-coil region" evidence="1">
    <location>
        <begin position="173"/>
        <end position="200"/>
    </location>
</feature>
<reference evidence="2 3" key="1">
    <citation type="submission" date="2024-01" db="EMBL/GenBank/DDBJ databases">
        <title>The genomes of 5 underutilized Papilionoideae crops provide insights into root nodulation and disease resistanc.</title>
        <authorList>
            <person name="Yuan L."/>
        </authorList>
    </citation>
    <scope>NUCLEOTIDE SEQUENCE [LARGE SCALE GENOMIC DNA]</scope>
    <source>
        <strain evidence="2">ZHUSHIDOU_FW_LH</strain>
        <tissue evidence="2">Leaf</tissue>
    </source>
</reference>
<protein>
    <submittedName>
        <fullName evidence="2">Uncharacterized protein</fullName>
    </submittedName>
</protein>
<accession>A0AAN9I519</accession>
<keyword evidence="3" id="KW-1185">Reference proteome</keyword>
<dbReference type="EMBL" id="JAYWIO010000005">
    <property type="protein sequence ID" value="KAK7260606.1"/>
    <property type="molecule type" value="Genomic_DNA"/>
</dbReference>